<comment type="caution">
    <text evidence="2">The sequence shown here is derived from an EMBL/GenBank/DDBJ whole genome shotgun (WGS) entry which is preliminary data.</text>
</comment>
<sequence length="449" mass="52309">MKPRSGVERMFIGYAEELPPPREAVAKWAYGHCFEPVAYFWQPRGHNQEIWCQCCGHREPCDGWLVMSLTKYVCPECGARCNVVDRKGALPTHSSYVSTFEVVKGVQVIRTFEVSRSNYNDGGKTHYGITELYQIWMLESGREIITSRGYSRNYNYMHWNYGAPYSIGRHNGGAGGYFVFDDTYNVNDNFIYPRMHISPFFRGRSIDNDMVRWLIRKKVNIPDAFCSLAKDTRLETLFKTGYRKLFIRFARKGSDLDRYWKSINICHRHGYAIDDAILWCDHIDMLVELGMDIHNPKYICPENLRGQHGMLSKRLTKKREKEKLERDIANAAAAEGEYRKMREKFFGLLFRGEHITIVPIRSVSEMAVEGRELHHCVFSMKYYEKKDSLLLSARANDTRKSVETIEVSLNDFRILQSRGWCNQDSPFHTEIVNLVNDNMCEIKKICQAI</sequence>
<reference evidence="2" key="1">
    <citation type="submission" date="2020-10" db="EMBL/GenBank/DDBJ databases">
        <authorList>
            <person name="Gilroy R."/>
        </authorList>
    </citation>
    <scope>NUCLEOTIDE SEQUENCE</scope>
    <source>
        <strain evidence="2">B1-15692</strain>
    </source>
</reference>
<keyword evidence="1" id="KW-0175">Coiled coil</keyword>
<dbReference type="Pfam" id="PF14284">
    <property type="entry name" value="PcfJ"/>
    <property type="match status" value="1"/>
</dbReference>
<dbReference type="AlphaFoldDB" id="A0A9D9I770"/>
<evidence type="ECO:0000256" key="1">
    <source>
        <dbReference type="SAM" id="Coils"/>
    </source>
</evidence>
<name>A0A9D9I770_9BACT</name>
<protein>
    <submittedName>
        <fullName evidence="2">PcfJ domain-containing protein</fullName>
    </submittedName>
</protein>
<dbReference type="InterPro" id="IPR025586">
    <property type="entry name" value="PcfJ"/>
</dbReference>
<evidence type="ECO:0000313" key="3">
    <source>
        <dbReference type="Proteomes" id="UP000823660"/>
    </source>
</evidence>
<organism evidence="2 3">
    <name type="scientific">Candidatus Cryptobacteroides faecipullorum</name>
    <dbReference type="NCBI Taxonomy" id="2840764"/>
    <lineage>
        <taxon>Bacteria</taxon>
        <taxon>Pseudomonadati</taxon>
        <taxon>Bacteroidota</taxon>
        <taxon>Bacteroidia</taxon>
        <taxon>Bacteroidales</taxon>
        <taxon>Candidatus Cryptobacteroides</taxon>
    </lineage>
</organism>
<proteinExistence type="predicted"/>
<dbReference type="Proteomes" id="UP000823660">
    <property type="component" value="Unassembled WGS sequence"/>
</dbReference>
<gene>
    <name evidence="2" type="ORF">IAB99_05390</name>
</gene>
<reference evidence="2" key="2">
    <citation type="journal article" date="2021" name="PeerJ">
        <title>Extensive microbial diversity within the chicken gut microbiome revealed by metagenomics and culture.</title>
        <authorList>
            <person name="Gilroy R."/>
            <person name="Ravi A."/>
            <person name="Getino M."/>
            <person name="Pursley I."/>
            <person name="Horton D.L."/>
            <person name="Alikhan N.F."/>
            <person name="Baker D."/>
            <person name="Gharbi K."/>
            <person name="Hall N."/>
            <person name="Watson M."/>
            <person name="Adriaenssens E.M."/>
            <person name="Foster-Nyarko E."/>
            <person name="Jarju S."/>
            <person name="Secka A."/>
            <person name="Antonio M."/>
            <person name="Oren A."/>
            <person name="Chaudhuri R.R."/>
            <person name="La Ragione R."/>
            <person name="Hildebrand F."/>
            <person name="Pallen M.J."/>
        </authorList>
    </citation>
    <scope>NUCLEOTIDE SEQUENCE</scope>
    <source>
        <strain evidence="2">B1-15692</strain>
    </source>
</reference>
<dbReference type="EMBL" id="JADIMH010000031">
    <property type="protein sequence ID" value="MBO8467181.1"/>
    <property type="molecule type" value="Genomic_DNA"/>
</dbReference>
<accession>A0A9D9I770</accession>
<feature type="coiled-coil region" evidence="1">
    <location>
        <begin position="314"/>
        <end position="344"/>
    </location>
</feature>
<evidence type="ECO:0000313" key="2">
    <source>
        <dbReference type="EMBL" id="MBO8467181.1"/>
    </source>
</evidence>